<protein>
    <submittedName>
        <fullName evidence="9">MFS transporter</fullName>
    </submittedName>
</protein>
<evidence type="ECO:0000259" key="8">
    <source>
        <dbReference type="PROSITE" id="PS50850"/>
    </source>
</evidence>
<dbReference type="PANTHER" id="PTHR23522">
    <property type="entry name" value="BLL5896 PROTEIN"/>
    <property type="match status" value="1"/>
</dbReference>
<evidence type="ECO:0000256" key="5">
    <source>
        <dbReference type="ARBA" id="ARBA00022692"/>
    </source>
</evidence>
<sequence length="398" mass="43580">MKYSAKKLTAQYALTQAAYWMVFCGLYTFATVYLLSKGLTSSKIGIIVACGNLLGFVLQPYISGLADRFQNLTLHYLVEVLIGVMVLAILLLLLLPDVFVLIFLLYVIADALLQVLQPLLNSLSIYYVNAGINVDFGIARGMGSLSFAIMSSVLGVMCDKFGANVSMISAILLLLAVFCLVLSMPVIKACDEQKRDKASNQGSKQKMGIVSFLMHYKRFSMVLFASVLVFIFHNMYNTYLIQVVKGIGGTSTQMGTALTIAAVCELPAMFGFSLIARKFSSAKLMIFATIVFSIKAFATYFAGNVFELYASMVLQMFSFAIITPASVYYVNEVMNEEHRYTGQALMVGTTTVSGVIGSLLGGFILEATNFHVMLLVGCFISVLGTILMMTFARNEKED</sequence>
<evidence type="ECO:0000313" key="9">
    <source>
        <dbReference type="EMBL" id="MSA67898.1"/>
    </source>
</evidence>
<organism evidence="9">
    <name type="scientific">Ligilactobacillus ruminis</name>
    <dbReference type="NCBI Taxonomy" id="1623"/>
    <lineage>
        <taxon>Bacteria</taxon>
        <taxon>Bacillati</taxon>
        <taxon>Bacillota</taxon>
        <taxon>Bacilli</taxon>
        <taxon>Lactobacillales</taxon>
        <taxon>Lactobacillaceae</taxon>
        <taxon>Ligilactobacillus</taxon>
    </lineage>
</organism>
<dbReference type="Pfam" id="PF12832">
    <property type="entry name" value="MFS_1_like"/>
    <property type="match status" value="1"/>
</dbReference>
<keyword evidence="5" id="KW-0812">Transmembrane</keyword>
<comment type="subcellular location">
    <subcellularLocation>
        <location evidence="1">Cell inner membrane</location>
        <topology evidence="1">Multi-pass membrane protein</topology>
    </subcellularLocation>
</comment>
<reference evidence="9" key="1">
    <citation type="journal article" date="2019" name="Nat. Med.">
        <title>A library of human gut bacterial isolates paired with longitudinal multiomics data enables mechanistic microbiome research.</title>
        <authorList>
            <person name="Poyet M."/>
            <person name="Groussin M."/>
            <person name="Gibbons S.M."/>
            <person name="Avila-Pacheco J."/>
            <person name="Jiang X."/>
            <person name="Kearney S.M."/>
            <person name="Perrotta A.R."/>
            <person name="Berdy B."/>
            <person name="Zhao S."/>
            <person name="Lieberman T.D."/>
            <person name="Swanson P.K."/>
            <person name="Smith M."/>
            <person name="Roesemann S."/>
            <person name="Alexander J.E."/>
            <person name="Rich S.A."/>
            <person name="Livny J."/>
            <person name="Vlamakis H."/>
            <person name="Clish C."/>
            <person name="Bullock K."/>
            <person name="Deik A."/>
            <person name="Scott J."/>
            <person name="Pierce K.A."/>
            <person name="Xavier R.J."/>
            <person name="Alm E.J."/>
        </authorList>
    </citation>
    <scope>NUCLEOTIDE SEQUENCE</scope>
    <source>
        <strain evidence="9">BIOML-A18</strain>
    </source>
</reference>
<dbReference type="EMBL" id="WKOD01000003">
    <property type="protein sequence ID" value="MSA67898.1"/>
    <property type="molecule type" value="Genomic_DNA"/>
</dbReference>
<keyword evidence="2" id="KW-0813">Transport</keyword>
<dbReference type="PANTHER" id="PTHR23522:SF10">
    <property type="entry name" value="3-PHENYLPROPIONIC ACID TRANSPORTER-RELATED"/>
    <property type="match status" value="1"/>
</dbReference>
<evidence type="ECO:0000256" key="4">
    <source>
        <dbReference type="ARBA" id="ARBA00022519"/>
    </source>
</evidence>
<dbReference type="PROSITE" id="PS50850">
    <property type="entry name" value="MFS"/>
    <property type="match status" value="1"/>
</dbReference>
<dbReference type="SUPFAM" id="SSF103473">
    <property type="entry name" value="MFS general substrate transporter"/>
    <property type="match status" value="1"/>
</dbReference>
<name>A0A6A8HSQ6_9LACO</name>
<dbReference type="InterPro" id="IPR020846">
    <property type="entry name" value="MFS_dom"/>
</dbReference>
<keyword evidence="3" id="KW-1003">Cell membrane</keyword>
<gene>
    <name evidence="9" type="ORF">GKC89_01990</name>
</gene>
<comment type="caution">
    <text evidence="9">The sequence shown here is derived from an EMBL/GenBank/DDBJ whole genome shotgun (WGS) entry which is preliminary data.</text>
</comment>
<evidence type="ECO:0000256" key="7">
    <source>
        <dbReference type="ARBA" id="ARBA00023136"/>
    </source>
</evidence>
<dbReference type="AlphaFoldDB" id="A0A6A8HSQ6"/>
<keyword evidence="7" id="KW-0472">Membrane</keyword>
<dbReference type="InterPro" id="IPR036259">
    <property type="entry name" value="MFS_trans_sf"/>
</dbReference>
<keyword evidence="6" id="KW-1133">Transmembrane helix</keyword>
<evidence type="ECO:0000256" key="1">
    <source>
        <dbReference type="ARBA" id="ARBA00004429"/>
    </source>
</evidence>
<dbReference type="InterPro" id="IPR024989">
    <property type="entry name" value="MFS_assoc_dom"/>
</dbReference>
<dbReference type="Gene3D" id="1.20.1250.20">
    <property type="entry name" value="MFS general substrate transporter like domains"/>
    <property type="match status" value="2"/>
</dbReference>
<keyword evidence="4" id="KW-0997">Cell inner membrane</keyword>
<proteinExistence type="predicted"/>
<evidence type="ECO:0000256" key="3">
    <source>
        <dbReference type="ARBA" id="ARBA00022475"/>
    </source>
</evidence>
<feature type="domain" description="Major facilitator superfamily (MFS) profile" evidence="8">
    <location>
        <begin position="218"/>
        <end position="398"/>
    </location>
</feature>
<dbReference type="GO" id="GO:0005886">
    <property type="term" value="C:plasma membrane"/>
    <property type="evidence" value="ECO:0007669"/>
    <property type="project" value="UniProtKB-SubCell"/>
</dbReference>
<dbReference type="RefSeq" id="WP_046923182.1">
    <property type="nucleotide sequence ID" value="NZ_JADNNQ010000164.1"/>
</dbReference>
<dbReference type="GO" id="GO:0030395">
    <property type="term" value="F:lactose binding"/>
    <property type="evidence" value="ECO:0007669"/>
    <property type="project" value="TreeGrafter"/>
</dbReference>
<dbReference type="GO" id="GO:0015528">
    <property type="term" value="F:lactose:proton symporter activity"/>
    <property type="evidence" value="ECO:0007669"/>
    <property type="project" value="TreeGrafter"/>
</dbReference>
<evidence type="ECO:0000256" key="2">
    <source>
        <dbReference type="ARBA" id="ARBA00022448"/>
    </source>
</evidence>
<accession>A0A6A8HSQ6</accession>
<evidence type="ECO:0000256" key="6">
    <source>
        <dbReference type="ARBA" id="ARBA00022989"/>
    </source>
</evidence>